<name>A0A9X6RJZ0_HYPEX</name>
<protein>
    <recommendedName>
        <fullName evidence="4">Vitellogenin domain-containing protein</fullName>
    </recommendedName>
</protein>
<reference evidence="3" key="1">
    <citation type="submission" date="2017-01" db="EMBL/GenBank/DDBJ databases">
        <title>Comparative genomics of anhydrobiosis in the tardigrade Hypsibius dujardini.</title>
        <authorList>
            <person name="Yoshida Y."/>
            <person name="Koutsovoulos G."/>
            <person name="Laetsch D."/>
            <person name="Stevens L."/>
            <person name="Kumar S."/>
            <person name="Horikawa D."/>
            <person name="Ishino K."/>
            <person name="Komine S."/>
            <person name="Tomita M."/>
            <person name="Blaxter M."/>
            <person name="Arakawa K."/>
        </authorList>
    </citation>
    <scope>NUCLEOTIDE SEQUENCE [LARGE SCALE GENOMIC DNA]</scope>
    <source>
        <strain evidence="3">Z151</strain>
    </source>
</reference>
<keyword evidence="3" id="KW-1185">Reference proteome</keyword>
<dbReference type="OrthoDB" id="9889709at2759"/>
<accession>A0A9X6RJZ0</accession>
<feature type="chain" id="PRO_5040981730" description="Vitellogenin domain-containing protein" evidence="1">
    <location>
        <begin position="25"/>
        <end position="549"/>
    </location>
</feature>
<sequence>MDQLVSCFVLKFTYFLFLAGGGHGAPPTVTKSETLGWGAIEVSPNAFISLEYDNFHVSIYKKEGSGDSSSERFYCSPALILQPNSTTTHRNYFTETFETVFEVKMWYPEYWKAIQTAVSSELGRNVSKHSIRMLPIEDIRIESKVRSEKYYIANEWTSYANQPSTFAFRITCSTNETCIEVADNIRHHPKVFTSSLEVFYSLQTHRTEKRSVEIKFQHMQRSELFGKMLRKFPNEEKIYLPVADLKKMELVVSNNVITTEIQNENFFISSDEVVSHLEELMEVEKVGSSDLTHDMWDAVFWTAKNARPDITTKIMNEIYDKNDRHLRDALKRVMISTSSQVADSERSSAIVLTTRVAASSESAILFEDLRTIWSSLKANGNWGIVCPDKNTSQAGLKSVNEEQSRLRSLLMDARQFSMWDGEKFVIKPFQMTKISLAAFRGATTSTTVIANIQMKLARTTSELKTPINVPKTSAYEGEMPGQVQYGKQISLLDAFARSEISRISETLREIKTNLSESEALVLSAASLKIDGQLANFSVTIQGIFALETA</sequence>
<proteinExistence type="predicted"/>
<dbReference type="AlphaFoldDB" id="A0A9X6RJZ0"/>
<keyword evidence="1" id="KW-0732">Signal</keyword>
<evidence type="ECO:0008006" key="4">
    <source>
        <dbReference type="Google" id="ProtNLM"/>
    </source>
</evidence>
<evidence type="ECO:0000256" key="1">
    <source>
        <dbReference type="SAM" id="SignalP"/>
    </source>
</evidence>
<organism evidence="2 3">
    <name type="scientific">Hypsibius exemplaris</name>
    <name type="common">Freshwater tardigrade</name>
    <dbReference type="NCBI Taxonomy" id="2072580"/>
    <lineage>
        <taxon>Eukaryota</taxon>
        <taxon>Metazoa</taxon>
        <taxon>Ecdysozoa</taxon>
        <taxon>Tardigrada</taxon>
        <taxon>Eutardigrada</taxon>
        <taxon>Parachela</taxon>
        <taxon>Hypsibioidea</taxon>
        <taxon>Hypsibiidae</taxon>
        <taxon>Hypsibius</taxon>
    </lineage>
</organism>
<comment type="caution">
    <text evidence="2">The sequence shown here is derived from an EMBL/GenBank/DDBJ whole genome shotgun (WGS) entry which is preliminary data.</text>
</comment>
<evidence type="ECO:0000313" key="2">
    <source>
        <dbReference type="EMBL" id="OWA50390.1"/>
    </source>
</evidence>
<dbReference type="Proteomes" id="UP000192578">
    <property type="component" value="Unassembled WGS sequence"/>
</dbReference>
<dbReference type="EMBL" id="MTYJ01000191">
    <property type="protein sequence ID" value="OWA50390.1"/>
    <property type="molecule type" value="Genomic_DNA"/>
</dbReference>
<evidence type="ECO:0000313" key="3">
    <source>
        <dbReference type="Proteomes" id="UP000192578"/>
    </source>
</evidence>
<gene>
    <name evidence="2" type="ORF">BV898_14909</name>
</gene>
<feature type="signal peptide" evidence="1">
    <location>
        <begin position="1"/>
        <end position="24"/>
    </location>
</feature>